<keyword evidence="1 4" id="KW-0808">Transferase</keyword>
<dbReference type="EMBL" id="JALNMH010000001">
    <property type="protein sequence ID" value="MCK7592151.1"/>
    <property type="molecule type" value="Genomic_DNA"/>
</dbReference>
<evidence type="ECO:0000313" key="5">
    <source>
        <dbReference type="Proteomes" id="UP001431449"/>
    </source>
</evidence>
<feature type="domain" description="N-acetyltransferase" evidence="3">
    <location>
        <begin position="3"/>
        <end position="145"/>
    </location>
</feature>
<accession>A0ABT0GC92</accession>
<dbReference type="RefSeq" id="WP_248204138.1">
    <property type="nucleotide sequence ID" value="NZ_JALNMH010000001.1"/>
</dbReference>
<dbReference type="SUPFAM" id="SSF55729">
    <property type="entry name" value="Acyl-CoA N-acyltransferases (Nat)"/>
    <property type="match status" value="1"/>
</dbReference>
<evidence type="ECO:0000259" key="3">
    <source>
        <dbReference type="PROSITE" id="PS51186"/>
    </source>
</evidence>
<dbReference type="PROSITE" id="PS51186">
    <property type="entry name" value="GNAT"/>
    <property type="match status" value="1"/>
</dbReference>
<sequence length="145" mass="16064">MDASIRPIETDEQVAAAWPVVHQLRPHLDRDALIAAVRRQRSEGYLAAGAYAGEVCVAFAGYRIQQMLAHGRLLYVDDLVSDASARGAGYGRSLMAWLRDAARRAGCATLQLDSGSHRLEAHAFYFRFGLRITSYHFAMRLDTPA</sequence>
<protein>
    <submittedName>
        <fullName evidence="4">GNAT family N-acetyltransferase</fullName>
        <ecNumber evidence="4">2.3.1.-</ecNumber>
    </submittedName>
</protein>
<keyword evidence="5" id="KW-1185">Reference proteome</keyword>
<dbReference type="InterPro" id="IPR000182">
    <property type="entry name" value="GNAT_dom"/>
</dbReference>
<name>A0ABT0GC92_9GAMM</name>
<reference evidence="4" key="1">
    <citation type="submission" date="2022-04" db="EMBL/GenBank/DDBJ databases">
        <title>Lysobacter sp. CAU 1642 isolated from sea sand.</title>
        <authorList>
            <person name="Kim W."/>
        </authorList>
    </citation>
    <scope>NUCLEOTIDE SEQUENCE</scope>
    <source>
        <strain evidence="4">CAU 1642</strain>
    </source>
</reference>
<organism evidence="4 5">
    <name type="scientific">Pseudomarimonas salicorniae</name>
    <dbReference type="NCBI Taxonomy" id="2933270"/>
    <lineage>
        <taxon>Bacteria</taxon>
        <taxon>Pseudomonadati</taxon>
        <taxon>Pseudomonadota</taxon>
        <taxon>Gammaproteobacteria</taxon>
        <taxon>Lysobacterales</taxon>
        <taxon>Lysobacteraceae</taxon>
        <taxon>Pseudomarimonas</taxon>
    </lineage>
</organism>
<dbReference type="InterPro" id="IPR016181">
    <property type="entry name" value="Acyl_CoA_acyltransferase"/>
</dbReference>
<dbReference type="GO" id="GO:0016746">
    <property type="term" value="F:acyltransferase activity"/>
    <property type="evidence" value="ECO:0007669"/>
    <property type="project" value="UniProtKB-KW"/>
</dbReference>
<gene>
    <name evidence="4" type="ORF">M0G41_00535</name>
</gene>
<dbReference type="Pfam" id="PF00583">
    <property type="entry name" value="Acetyltransf_1"/>
    <property type="match status" value="1"/>
</dbReference>
<keyword evidence="2 4" id="KW-0012">Acyltransferase</keyword>
<comment type="caution">
    <text evidence="4">The sequence shown here is derived from an EMBL/GenBank/DDBJ whole genome shotgun (WGS) entry which is preliminary data.</text>
</comment>
<evidence type="ECO:0000256" key="2">
    <source>
        <dbReference type="ARBA" id="ARBA00023315"/>
    </source>
</evidence>
<dbReference type="CDD" id="cd04301">
    <property type="entry name" value="NAT_SF"/>
    <property type="match status" value="1"/>
</dbReference>
<dbReference type="Proteomes" id="UP001431449">
    <property type="component" value="Unassembled WGS sequence"/>
</dbReference>
<dbReference type="PANTHER" id="PTHR43877">
    <property type="entry name" value="AMINOALKYLPHOSPHONATE N-ACETYLTRANSFERASE-RELATED-RELATED"/>
    <property type="match status" value="1"/>
</dbReference>
<evidence type="ECO:0000256" key="1">
    <source>
        <dbReference type="ARBA" id="ARBA00022679"/>
    </source>
</evidence>
<dbReference type="EC" id="2.3.1.-" evidence="4"/>
<evidence type="ECO:0000313" key="4">
    <source>
        <dbReference type="EMBL" id="MCK7592151.1"/>
    </source>
</evidence>
<dbReference type="InterPro" id="IPR050832">
    <property type="entry name" value="Bact_Acetyltransf"/>
</dbReference>
<proteinExistence type="predicted"/>
<dbReference type="Gene3D" id="3.40.630.30">
    <property type="match status" value="1"/>
</dbReference>
<dbReference type="PANTHER" id="PTHR43877:SF2">
    <property type="entry name" value="AMINOALKYLPHOSPHONATE N-ACETYLTRANSFERASE-RELATED"/>
    <property type="match status" value="1"/>
</dbReference>